<gene>
    <name evidence="8" type="ORF">Gogos_010182</name>
</gene>
<keyword evidence="6" id="KW-1133">Transmembrane helix</keyword>
<dbReference type="EMBL" id="JABEZY010000004">
    <property type="protein sequence ID" value="MBA0736658.1"/>
    <property type="molecule type" value="Genomic_DNA"/>
</dbReference>
<evidence type="ECO:0000256" key="4">
    <source>
        <dbReference type="ARBA" id="ARBA00022968"/>
    </source>
</evidence>
<keyword evidence="3" id="KW-0328">Glycosyltransferase</keyword>
<dbReference type="Proteomes" id="UP000593579">
    <property type="component" value="Unassembled WGS sequence"/>
</dbReference>
<comment type="caution">
    <text evidence="8">The sequence shown here is derived from an EMBL/GenBank/DDBJ whole genome shotgun (WGS) entry which is preliminary data.</text>
</comment>
<dbReference type="PANTHER" id="PTHR11062">
    <property type="entry name" value="EXOSTOSIN HEPARAN SULFATE GLYCOSYLTRANSFERASE -RELATED"/>
    <property type="match status" value="1"/>
</dbReference>
<dbReference type="InterPro" id="IPR040911">
    <property type="entry name" value="Exostosin_GT47"/>
</dbReference>
<keyword evidence="9" id="KW-1185">Reference proteome</keyword>
<dbReference type="Pfam" id="PF03016">
    <property type="entry name" value="Exostosin_GT47"/>
    <property type="match status" value="1"/>
</dbReference>
<dbReference type="GO" id="GO:0000139">
    <property type="term" value="C:Golgi membrane"/>
    <property type="evidence" value="ECO:0007669"/>
    <property type="project" value="UniProtKB-SubCell"/>
</dbReference>
<evidence type="ECO:0000256" key="6">
    <source>
        <dbReference type="SAM" id="Phobius"/>
    </source>
</evidence>
<feature type="transmembrane region" description="Helical" evidence="6">
    <location>
        <begin position="12"/>
        <end position="34"/>
    </location>
</feature>
<feature type="domain" description="Exostosin GT47" evidence="7">
    <location>
        <begin position="117"/>
        <end position="328"/>
    </location>
</feature>
<comment type="similarity">
    <text evidence="2">Belongs to the glycosyltransferase 47 family.</text>
</comment>
<evidence type="ECO:0000313" key="9">
    <source>
        <dbReference type="Proteomes" id="UP000593579"/>
    </source>
</evidence>
<keyword evidence="3" id="KW-0808">Transferase</keyword>
<protein>
    <recommendedName>
        <fullName evidence="7">Exostosin GT47 domain-containing protein</fullName>
    </recommendedName>
</protein>
<sequence length="465" mass="53034">MLSMSEKGIFPSRFLFCIITISMFLLILSSVFLLQFGNSSLIPHSVFKLILVNGTVYLKSNVKNELKLPFFSSESSKVDAQTLVRSGDSSCHKSGYRKKMCAYRHPTIESCDTNQALLRVYMYDLPSEFHFGLLGWKGKLNQVWPEVNDPSRIPSYPGGLNLQHSIEYWLTLDLLSSNTPNVVRPCTAIRVTNSSQADIIFVPFFASLSYNRHSKLRGKEKVSVNKMLQNKLVKFLTTQNEWKRFGGKDHVIVAHHPNSMLDARGKLGSAMFVLADFGRYPSEIANIEKDIIAPYRHVVRTIPSADSAPFDKRPILVFFQGAIYRKDAGHGMASSKFCLNIAGDTPSSNRLFDAIVSHCVPVIVSDEIELPFEDVIDYSEICIFVRASDAVKKGYLLNLLRGISRDQWTKMWEKLKETVRHFQYQYPSQPCDAVDMIWEAVARKVPMVQLKTHRENRYRRSERIK</sequence>
<proteinExistence type="inferred from homology"/>
<reference evidence="8 9" key="1">
    <citation type="journal article" date="2019" name="Genome Biol. Evol.">
        <title>Insights into the evolution of the New World diploid cottons (Gossypium, subgenus Houzingenia) based on genome sequencing.</title>
        <authorList>
            <person name="Grover C.E."/>
            <person name="Arick M.A. 2nd"/>
            <person name="Thrash A."/>
            <person name="Conover J.L."/>
            <person name="Sanders W.S."/>
            <person name="Peterson D.G."/>
            <person name="Frelichowski J.E."/>
            <person name="Scheffler J.A."/>
            <person name="Scheffler B.E."/>
            <person name="Wendel J.F."/>
        </authorList>
    </citation>
    <scope>NUCLEOTIDE SEQUENCE [LARGE SCALE GENOMIC DNA]</scope>
    <source>
        <strain evidence="8">5</strain>
        <tissue evidence="8">Leaf</tissue>
    </source>
</reference>
<accession>A0A7J9BKE9</accession>
<keyword evidence="4" id="KW-0735">Signal-anchor</keyword>
<dbReference type="OrthoDB" id="1924787at2759"/>
<keyword evidence="6" id="KW-0472">Membrane</keyword>
<comment type="subcellular location">
    <subcellularLocation>
        <location evidence="1">Golgi apparatus membrane</location>
        <topology evidence="1">Single-pass type II membrane protein</topology>
    </subcellularLocation>
</comment>
<evidence type="ECO:0000256" key="5">
    <source>
        <dbReference type="ARBA" id="ARBA00023034"/>
    </source>
</evidence>
<evidence type="ECO:0000256" key="1">
    <source>
        <dbReference type="ARBA" id="ARBA00004323"/>
    </source>
</evidence>
<name>A0A7J9BKE9_GOSGO</name>
<evidence type="ECO:0000256" key="2">
    <source>
        <dbReference type="ARBA" id="ARBA00010271"/>
    </source>
</evidence>
<dbReference type="AlphaFoldDB" id="A0A7J9BKE9"/>
<dbReference type="InterPro" id="IPR004263">
    <property type="entry name" value="Exostosin"/>
</dbReference>
<evidence type="ECO:0000256" key="3">
    <source>
        <dbReference type="ARBA" id="ARBA00022676"/>
    </source>
</evidence>
<keyword evidence="5" id="KW-0333">Golgi apparatus</keyword>
<dbReference type="GO" id="GO:0016757">
    <property type="term" value="F:glycosyltransferase activity"/>
    <property type="evidence" value="ECO:0007669"/>
    <property type="project" value="UniProtKB-KW"/>
</dbReference>
<keyword evidence="6" id="KW-0812">Transmembrane</keyword>
<evidence type="ECO:0000313" key="8">
    <source>
        <dbReference type="EMBL" id="MBA0736658.1"/>
    </source>
</evidence>
<organism evidence="8 9">
    <name type="scientific">Gossypium gossypioides</name>
    <name type="common">Mexican cotton</name>
    <name type="synonym">Selera gossypioides</name>
    <dbReference type="NCBI Taxonomy" id="34282"/>
    <lineage>
        <taxon>Eukaryota</taxon>
        <taxon>Viridiplantae</taxon>
        <taxon>Streptophyta</taxon>
        <taxon>Embryophyta</taxon>
        <taxon>Tracheophyta</taxon>
        <taxon>Spermatophyta</taxon>
        <taxon>Magnoliopsida</taxon>
        <taxon>eudicotyledons</taxon>
        <taxon>Gunneridae</taxon>
        <taxon>Pentapetalae</taxon>
        <taxon>rosids</taxon>
        <taxon>malvids</taxon>
        <taxon>Malvales</taxon>
        <taxon>Malvaceae</taxon>
        <taxon>Malvoideae</taxon>
        <taxon>Gossypium</taxon>
    </lineage>
</organism>
<dbReference type="PANTHER" id="PTHR11062:SF249">
    <property type="entry name" value="OS08G0438600 PROTEIN"/>
    <property type="match status" value="1"/>
</dbReference>
<evidence type="ECO:0000259" key="7">
    <source>
        <dbReference type="Pfam" id="PF03016"/>
    </source>
</evidence>